<name>A0AAV7JPU8_9METZ</name>
<keyword evidence="3" id="KW-0808">Transferase</keyword>
<evidence type="ECO:0000256" key="1">
    <source>
        <dbReference type="ARBA" id="ARBA00004141"/>
    </source>
</evidence>
<dbReference type="AlphaFoldDB" id="A0AAV7JPU8"/>
<gene>
    <name evidence="12" type="ORF">LOD99_5689</name>
</gene>
<dbReference type="GO" id="GO:0004095">
    <property type="term" value="F:carnitine O-palmitoyltransferase activity"/>
    <property type="evidence" value="ECO:0007669"/>
    <property type="project" value="TreeGrafter"/>
</dbReference>
<organism evidence="12 13">
    <name type="scientific">Oopsacas minuta</name>
    <dbReference type="NCBI Taxonomy" id="111878"/>
    <lineage>
        <taxon>Eukaryota</taxon>
        <taxon>Metazoa</taxon>
        <taxon>Porifera</taxon>
        <taxon>Hexactinellida</taxon>
        <taxon>Hexasterophora</taxon>
        <taxon>Lyssacinosida</taxon>
        <taxon>Leucopsacidae</taxon>
        <taxon>Oopsacas</taxon>
    </lineage>
</organism>
<dbReference type="InterPro" id="IPR000542">
    <property type="entry name" value="Carn_acyl_trans"/>
</dbReference>
<feature type="domain" description="Choline/carnitine acyltransferase" evidence="11">
    <location>
        <begin position="56"/>
        <end position="685"/>
    </location>
</feature>
<evidence type="ECO:0000256" key="10">
    <source>
        <dbReference type="PIRSR" id="PIRSR600542-1"/>
    </source>
</evidence>
<dbReference type="InterPro" id="IPR023213">
    <property type="entry name" value="CAT-like_dom_sf"/>
</dbReference>
<keyword evidence="7" id="KW-0443">Lipid metabolism</keyword>
<keyword evidence="8" id="KW-0472">Membrane</keyword>
<dbReference type="Gene3D" id="3.30.559.70">
    <property type="entry name" value="Choline/Carnitine o-acyltransferase, domain 2"/>
    <property type="match status" value="1"/>
</dbReference>
<dbReference type="Gene3D" id="3.30.559.10">
    <property type="entry name" value="Chloramphenicol acetyltransferase-like domain"/>
    <property type="match status" value="1"/>
</dbReference>
<comment type="similarity">
    <text evidence="2">Belongs to the carnitine/choline acetyltransferase family.</text>
</comment>
<dbReference type="EMBL" id="JAKMXF010000309">
    <property type="protein sequence ID" value="KAI6650849.1"/>
    <property type="molecule type" value="Genomic_DNA"/>
</dbReference>
<dbReference type="SUPFAM" id="SSF52777">
    <property type="entry name" value="CoA-dependent acyltransferases"/>
    <property type="match status" value="2"/>
</dbReference>
<dbReference type="Proteomes" id="UP001165289">
    <property type="component" value="Unassembled WGS sequence"/>
</dbReference>
<evidence type="ECO:0000256" key="4">
    <source>
        <dbReference type="ARBA" id="ARBA00022692"/>
    </source>
</evidence>
<keyword evidence="6" id="KW-1133">Transmembrane helix</keyword>
<dbReference type="FunFam" id="3.30.559.10:FF:000002">
    <property type="entry name" value="carnitine O-palmitoyltransferase 1, liver isoform"/>
    <property type="match status" value="1"/>
</dbReference>
<evidence type="ECO:0000256" key="6">
    <source>
        <dbReference type="ARBA" id="ARBA00022989"/>
    </source>
</evidence>
<evidence type="ECO:0000256" key="3">
    <source>
        <dbReference type="ARBA" id="ARBA00022679"/>
    </source>
</evidence>
<evidence type="ECO:0000313" key="13">
    <source>
        <dbReference type="Proteomes" id="UP001165289"/>
    </source>
</evidence>
<keyword evidence="5" id="KW-0276">Fatty acid metabolism</keyword>
<proteinExistence type="inferred from homology"/>
<dbReference type="GO" id="GO:0009437">
    <property type="term" value="P:carnitine metabolic process"/>
    <property type="evidence" value="ECO:0007669"/>
    <property type="project" value="TreeGrafter"/>
</dbReference>
<dbReference type="GO" id="GO:0005739">
    <property type="term" value="C:mitochondrion"/>
    <property type="evidence" value="ECO:0007669"/>
    <property type="project" value="TreeGrafter"/>
</dbReference>
<sequence>MFRFTIRRILSYTDWIFDNPKSPSFKTKLWRISTKFFLCPRNRKLYDFQNYLPKFPLQKLEDTISKYLTSVRPLLSKEKYDKHEELARTFLQEEGLELQKELVIRHKSTDNYVSEYWTDYAYLAAGRRSMNPTDNTSPNPGLMINTSVALHCPFGTPQNFRQASRAASLSHLLMYYRYLIQTGNYSPFALPGTNLPLCSEQYRKLYNFTRVPSKSPLDRELVSPGIETGYVIVYNEGRYYKVDYIKDQRLVSPRQLEKVFLAILADDSPVRDADKMLPSFTAGDREVWADFREKYLSNGQNRKNMRYIDECAFVIVLDPEERYIGKIPTFIMDPEKNPYPKTEADHLSMFAASILHGNGHNRWMDKSINLVVFKTGLFGYTVEHTASDAPPFVQVVDSLNVIEMDYFVGTNYPVPLWVDRKLVNREKTRYNEQGYINDDSDPVPAVCTKLEWNFNEEAEERIITQAALTLGYTKSVQIKYSVFDRFGSFRMKELKMSPDAYVQLAIQLAYFKDQKEFALTYESGLTRLFKLGRTEAIRSLTEESCQFVRAMVEDEIDSYKAYKLLQSAGKAHAMIVKNAMVGKGFDRHLFALYITSKLKGENSEFLESALSIPYTISTSQVPLNQIGINKARPDVTCIGGGFGPVTKHGYGIAYFFHGDNSMAFHVTSFNESQRTDAVRFYNLLAESLTQIETICSTALRLTAAECIKGRRRIISYKDSLSFSQD</sequence>
<dbReference type="PANTHER" id="PTHR22589">
    <property type="entry name" value="CARNITINE O-ACYLTRANSFERASE"/>
    <property type="match status" value="1"/>
</dbReference>
<evidence type="ECO:0000256" key="5">
    <source>
        <dbReference type="ARBA" id="ARBA00022832"/>
    </source>
</evidence>
<reference evidence="12 13" key="1">
    <citation type="journal article" date="2023" name="BMC Biol.">
        <title>The compact genome of the sponge Oopsacas minuta (Hexactinellida) is lacking key metazoan core genes.</title>
        <authorList>
            <person name="Santini S."/>
            <person name="Schenkelaars Q."/>
            <person name="Jourda C."/>
            <person name="Duchesne M."/>
            <person name="Belahbib H."/>
            <person name="Rocher C."/>
            <person name="Selva M."/>
            <person name="Riesgo A."/>
            <person name="Vervoort M."/>
            <person name="Leys S.P."/>
            <person name="Kodjabachian L."/>
            <person name="Le Bivic A."/>
            <person name="Borchiellini C."/>
            <person name="Claverie J.M."/>
            <person name="Renard E."/>
        </authorList>
    </citation>
    <scope>NUCLEOTIDE SEQUENCE [LARGE SCALE GENOMIC DNA]</scope>
    <source>
        <strain evidence="12">SPO-2</strain>
    </source>
</reference>
<evidence type="ECO:0000256" key="2">
    <source>
        <dbReference type="ARBA" id="ARBA00005232"/>
    </source>
</evidence>
<keyword evidence="4" id="KW-0812">Transmembrane</keyword>
<keyword evidence="13" id="KW-1185">Reference proteome</keyword>
<protein>
    <submittedName>
        <fullName evidence="12">Carnitine O-palmitoyltransferase 1, liver isoform-like</fullName>
    </submittedName>
</protein>
<comment type="subcellular location">
    <subcellularLocation>
        <location evidence="1">Membrane</location>
        <topology evidence="1">Multi-pass membrane protein</topology>
    </subcellularLocation>
</comment>
<evidence type="ECO:0000313" key="12">
    <source>
        <dbReference type="EMBL" id="KAI6650849.1"/>
    </source>
</evidence>
<evidence type="ECO:0000256" key="8">
    <source>
        <dbReference type="ARBA" id="ARBA00023136"/>
    </source>
</evidence>
<comment type="caution">
    <text evidence="12">The sequence shown here is derived from an EMBL/GenBank/DDBJ whole genome shotgun (WGS) entry which is preliminary data.</text>
</comment>
<evidence type="ECO:0000259" key="11">
    <source>
        <dbReference type="Pfam" id="PF00755"/>
    </source>
</evidence>
<keyword evidence="9" id="KW-0012">Acyltransferase</keyword>
<feature type="active site" description="Proton acceptor" evidence="10">
    <location>
        <position position="384"/>
    </location>
</feature>
<accession>A0AAV7JPU8</accession>
<dbReference type="GO" id="GO:0006631">
    <property type="term" value="P:fatty acid metabolic process"/>
    <property type="evidence" value="ECO:0007669"/>
    <property type="project" value="UniProtKB-KW"/>
</dbReference>
<evidence type="ECO:0000256" key="7">
    <source>
        <dbReference type="ARBA" id="ARBA00023098"/>
    </source>
</evidence>
<dbReference type="GO" id="GO:0016020">
    <property type="term" value="C:membrane"/>
    <property type="evidence" value="ECO:0007669"/>
    <property type="project" value="UniProtKB-SubCell"/>
</dbReference>
<dbReference type="InterPro" id="IPR039551">
    <property type="entry name" value="Cho/carn_acyl_trans"/>
</dbReference>
<dbReference type="Pfam" id="PF00755">
    <property type="entry name" value="Carn_acyltransf"/>
    <property type="match status" value="1"/>
</dbReference>
<evidence type="ECO:0000256" key="9">
    <source>
        <dbReference type="ARBA" id="ARBA00023315"/>
    </source>
</evidence>
<dbReference type="PANTHER" id="PTHR22589:SF99">
    <property type="entry name" value="CHOLINE_CARNITINE ACYLTRANSFERASE DOMAIN-CONTAINING PROTEIN"/>
    <property type="match status" value="1"/>
</dbReference>
<dbReference type="InterPro" id="IPR042231">
    <property type="entry name" value="Cho/carn_acyl_trans_2"/>
</dbReference>